<evidence type="ECO:0008006" key="4">
    <source>
        <dbReference type="Google" id="ProtNLM"/>
    </source>
</evidence>
<dbReference type="RefSeq" id="WP_060846841.1">
    <property type="nucleotide sequence ID" value="NZ_AP014704.1"/>
</dbReference>
<dbReference type="Pfam" id="PF04391">
    <property type="entry name" value="DUF533"/>
    <property type="match status" value="1"/>
</dbReference>
<dbReference type="EMBL" id="AP014704">
    <property type="protein sequence ID" value="BAQ45525.1"/>
    <property type="molecule type" value="Genomic_DNA"/>
</dbReference>
<dbReference type="AlphaFoldDB" id="A0A0C6FRW5"/>
<protein>
    <recommendedName>
        <fullName evidence="4">Tellurite resistance protein TerB</fullName>
    </recommendedName>
</protein>
<dbReference type="OrthoDB" id="7284252at2"/>
<dbReference type="InterPro" id="IPR007486">
    <property type="entry name" value="YebE"/>
</dbReference>
<feature type="region of interest" description="Disordered" evidence="1">
    <location>
        <begin position="14"/>
        <end position="36"/>
    </location>
</feature>
<proteinExistence type="predicted"/>
<reference evidence="2 3" key="1">
    <citation type="journal article" date="2015" name="Genome Announc.">
        <title>Complete Genome Sequence of Methylobacterium aquaticum Strain 22A, Isolated from Racomitrium japonicum Moss.</title>
        <authorList>
            <person name="Tani A."/>
            <person name="Ogura Y."/>
            <person name="Hayashi T."/>
            <person name="Kimbara K."/>
        </authorList>
    </citation>
    <scope>NUCLEOTIDE SEQUENCE [LARGE SCALE GENOMIC DNA]</scope>
    <source>
        <strain evidence="2 3">MA-22A</strain>
    </source>
</reference>
<dbReference type="PATRIC" id="fig|270351.10.peg.2183"/>
<dbReference type="KEGG" id="maqu:Maq22A_c11330"/>
<name>A0A0C6FRW5_9HYPH</name>
<evidence type="ECO:0000256" key="1">
    <source>
        <dbReference type="SAM" id="MobiDB-lite"/>
    </source>
</evidence>
<evidence type="ECO:0000313" key="3">
    <source>
        <dbReference type="Proteomes" id="UP000061432"/>
    </source>
</evidence>
<reference evidence="3" key="2">
    <citation type="submission" date="2015-01" db="EMBL/GenBank/DDBJ databases">
        <title>Complete genome sequence of Methylobacterium aquaticum strain 22A.</title>
        <authorList>
            <person name="Tani A."/>
            <person name="Ogura Y."/>
            <person name="Hayashi T."/>
        </authorList>
    </citation>
    <scope>NUCLEOTIDE SEQUENCE [LARGE SCALE GENOMIC DNA]</scope>
    <source>
        <strain evidence="3">MA-22A</strain>
    </source>
</reference>
<dbReference type="STRING" id="270351.Maq22A_c11330"/>
<evidence type="ECO:0000313" key="2">
    <source>
        <dbReference type="EMBL" id="BAQ45525.1"/>
    </source>
</evidence>
<dbReference type="Proteomes" id="UP000061432">
    <property type="component" value="Chromosome"/>
</dbReference>
<accession>A0A0C6FRW5</accession>
<sequence>MSFAFLTRAFGRDDPAGEVEEPGTAPARASRRDRRAGRADAVVTEALGQKVLHAFLQNRHQTLVPLTLNLRVLEPAQRDLVIQAMAAAFLAQGRRQDPAPVRDALTRISAAEAERQRLDKALAAPLALGDLLDAILDADLGAYAYVASLLAVDQRRRVNQLYLAYLAERLGLAEDVVSSLHRRYRV</sequence>
<gene>
    <name evidence="2" type="ORF">Maq22A_c11330</name>
</gene>
<organism evidence="2 3">
    <name type="scientific">Methylobacterium aquaticum</name>
    <dbReference type="NCBI Taxonomy" id="270351"/>
    <lineage>
        <taxon>Bacteria</taxon>
        <taxon>Pseudomonadati</taxon>
        <taxon>Pseudomonadota</taxon>
        <taxon>Alphaproteobacteria</taxon>
        <taxon>Hyphomicrobiales</taxon>
        <taxon>Methylobacteriaceae</taxon>
        <taxon>Methylobacterium</taxon>
    </lineage>
</organism>